<sequence>MRWEKCFREDLSQICAFRFFIYGPFCAFHLIYCIGLNSSNFFDIDYKYGS</sequence>
<feature type="transmembrane region" description="Helical" evidence="1">
    <location>
        <begin position="20"/>
        <end position="42"/>
    </location>
</feature>
<keyword evidence="1" id="KW-1133">Transmembrane helix</keyword>
<protein>
    <submittedName>
        <fullName evidence="2">Na_Ca_ex domain-containing protein</fullName>
    </submittedName>
</protein>
<organism evidence="2">
    <name type="scientific">Mesocestoides corti</name>
    <name type="common">Flatworm</name>
    <dbReference type="NCBI Taxonomy" id="53468"/>
    <lineage>
        <taxon>Eukaryota</taxon>
        <taxon>Metazoa</taxon>
        <taxon>Spiralia</taxon>
        <taxon>Lophotrochozoa</taxon>
        <taxon>Platyhelminthes</taxon>
        <taxon>Cestoda</taxon>
        <taxon>Eucestoda</taxon>
        <taxon>Cyclophyllidea</taxon>
        <taxon>Mesocestoididae</taxon>
        <taxon>Mesocestoides</taxon>
    </lineage>
</organism>
<evidence type="ECO:0000313" key="2">
    <source>
        <dbReference type="WBParaSite" id="MCU_007058-RB"/>
    </source>
</evidence>
<keyword evidence="1" id="KW-0472">Membrane</keyword>
<dbReference type="AlphaFoldDB" id="A0A5K3FCG9"/>
<evidence type="ECO:0000256" key="1">
    <source>
        <dbReference type="SAM" id="Phobius"/>
    </source>
</evidence>
<keyword evidence="1" id="KW-0812">Transmembrane</keyword>
<reference evidence="2" key="1">
    <citation type="submission" date="2019-11" db="UniProtKB">
        <authorList>
            <consortium name="WormBaseParasite"/>
        </authorList>
    </citation>
    <scope>IDENTIFICATION</scope>
</reference>
<proteinExistence type="predicted"/>
<accession>A0A5K3FCG9</accession>
<name>A0A5K3FCG9_MESCO</name>
<dbReference type="WBParaSite" id="MCU_007058-RB">
    <property type="protein sequence ID" value="MCU_007058-RB"/>
    <property type="gene ID" value="MCU_007058"/>
</dbReference>